<reference evidence="4" key="1">
    <citation type="submission" date="2017-06" db="EMBL/GenBank/DDBJ databases">
        <authorList>
            <person name="Varghese N."/>
            <person name="Submissions S."/>
        </authorList>
    </citation>
    <scope>NUCLEOTIDE SEQUENCE [LARGE SCALE GENOMIC DNA]</scope>
    <source>
        <strain evidence="4">DSM 137</strain>
    </source>
</reference>
<feature type="domain" description="Erythromycin biosynthesis protein CIII-like C-terminal" evidence="2">
    <location>
        <begin position="312"/>
        <end position="405"/>
    </location>
</feature>
<evidence type="ECO:0000259" key="2">
    <source>
        <dbReference type="Pfam" id="PF06722"/>
    </source>
</evidence>
<dbReference type="AlphaFoldDB" id="A0A212RX88"/>
<dbReference type="InterPro" id="IPR050426">
    <property type="entry name" value="Glycosyltransferase_28"/>
</dbReference>
<dbReference type="RefSeq" id="WP_088521481.1">
    <property type="nucleotide sequence ID" value="NZ_FYDG01000008.1"/>
</dbReference>
<dbReference type="GO" id="GO:0005975">
    <property type="term" value="P:carbohydrate metabolic process"/>
    <property type="evidence" value="ECO:0007669"/>
    <property type="project" value="InterPro"/>
</dbReference>
<dbReference type="SUPFAM" id="SSF53756">
    <property type="entry name" value="UDP-Glycosyltransferase/glycogen phosphorylase"/>
    <property type="match status" value="1"/>
</dbReference>
<evidence type="ECO:0000313" key="4">
    <source>
        <dbReference type="Proteomes" id="UP000198418"/>
    </source>
</evidence>
<dbReference type="Gene3D" id="3.40.50.2000">
    <property type="entry name" value="Glycogen Phosphorylase B"/>
    <property type="match status" value="2"/>
</dbReference>
<dbReference type="EMBL" id="FYDG01000008">
    <property type="protein sequence ID" value="SNB77222.1"/>
    <property type="molecule type" value="Genomic_DNA"/>
</dbReference>
<dbReference type="PANTHER" id="PTHR48050:SF13">
    <property type="entry name" value="STEROL 3-BETA-GLUCOSYLTRANSFERASE UGT80A2"/>
    <property type="match status" value="1"/>
</dbReference>
<organism evidence="3 4">
    <name type="scientific">Rhodoblastus acidophilus</name>
    <name type="common">Rhodopseudomonas acidophila</name>
    <dbReference type="NCBI Taxonomy" id="1074"/>
    <lineage>
        <taxon>Bacteria</taxon>
        <taxon>Pseudomonadati</taxon>
        <taxon>Pseudomonadota</taxon>
        <taxon>Alphaproteobacteria</taxon>
        <taxon>Hyphomicrobiales</taxon>
        <taxon>Rhodoblastaceae</taxon>
        <taxon>Rhodoblastus</taxon>
    </lineage>
</organism>
<keyword evidence="4" id="KW-1185">Reference proteome</keyword>
<sequence>MTKIVLATLGSHGDIYPFIALGKALQGRGFDVVVATSGHYRPMFENAGLDFAAIGPDEAELVRRLNVSPREFVRNVLSDDFFVVRLAQDLLAENVRDLMPVVAGADLVVGHHIAYAAQLAAELHDIPHVHVLLAPSLLMSPDDPPLITSERLGPAPFARAPGPVGRVWNRILVATFRAAFRPMTKRARRARAELGLPRSRAIPFLDAGGARAVLGLYSPLLTQGPSGAIAVGATFHDGGAAALDPRIEAFLQDGPAPVVLTLGSFAALGGAEVLRHGVAAARALGRRALVIAGRDDARFIRAPKGPDLLVWGYAPHSAVFSRAAVILHHGGAGTGVQALRAGRPQLIAPFFVDQPDNAARIARLGVARVLPKAQFTPERATEELRALLEQPDYALRAQQVAEQVRGEDGARVAADVIENLLQPK</sequence>
<accession>A0A212RX88</accession>
<dbReference type="CDD" id="cd03784">
    <property type="entry name" value="GT1_Gtf-like"/>
    <property type="match status" value="1"/>
</dbReference>
<dbReference type="GO" id="GO:0016758">
    <property type="term" value="F:hexosyltransferase activity"/>
    <property type="evidence" value="ECO:0007669"/>
    <property type="project" value="InterPro"/>
</dbReference>
<proteinExistence type="predicted"/>
<dbReference type="PANTHER" id="PTHR48050">
    <property type="entry name" value="STEROL 3-BETA-GLUCOSYLTRANSFERASE"/>
    <property type="match status" value="1"/>
</dbReference>
<dbReference type="InterPro" id="IPR004276">
    <property type="entry name" value="GlycoTrans_28_N"/>
</dbReference>
<dbReference type="Proteomes" id="UP000198418">
    <property type="component" value="Unassembled WGS sequence"/>
</dbReference>
<dbReference type="Pfam" id="PF06722">
    <property type="entry name" value="EryCIII-like_C"/>
    <property type="match status" value="1"/>
</dbReference>
<dbReference type="GO" id="GO:0008194">
    <property type="term" value="F:UDP-glycosyltransferase activity"/>
    <property type="evidence" value="ECO:0007669"/>
    <property type="project" value="InterPro"/>
</dbReference>
<dbReference type="OrthoDB" id="9805366at2"/>
<dbReference type="GO" id="GO:0033072">
    <property type="term" value="P:vancomycin biosynthetic process"/>
    <property type="evidence" value="ECO:0007669"/>
    <property type="project" value="UniProtKB-ARBA"/>
</dbReference>
<feature type="domain" description="Glycosyltransferase family 28 N-terminal" evidence="1">
    <location>
        <begin position="4"/>
        <end position="65"/>
    </location>
</feature>
<dbReference type="Pfam" id="PF03033">
    <property type="entry name" value="Glyco_transf_28"/>
    <property type="match status" value="1"/>
</dbReference>
<keyword evidence="3" id="KW-0808">Transferase</keyword>
<dbReference type="InterPro" id="IPR002213">
    <property type="entry name" value="UDP_glucos_trans"/>
</dbReference>
<gene>
    <name evidence="3" type="ORF">SAMN06265338_10897</name>
</gene>
<evidence type="ECO:0000313" key="3">
    <source>
        <dbReference type="EMBL" id="SNB77222.1"/>
    </source>
</evidence>
<dbReference type="InterPro" id="IPR010610">
    <property type="entry name" value="EryCIII-like_C"/>
</dbReference>
<evidence type="ECO:0000259" key="1">
    <source>
        <dbReference type="Pfam" id="PF03033"/>
    </source>
</evidence>
<name>A0A212RX88_RHOAC</name>
<protein>
    <submittedName>
        <fullName evidence="3">UDP:flavonoid glycosyltransferase YjiC, YdhE family</fullName>
    </submittedName>
</protein>